<dbReference type="RefSeq" id="WP_139000515.1">
    <property type="nucleotide sequence ID" value="NZ_BAABAV010000001.1"/>
</dbReference>
<comment type="similarity">
    <text evidence="2">Belongs to the glyceraldehyde-3-phosphate dehydrogenase family.</text>
</comment>
<keyword evidence="5" id="KW-1185">Reference proteome</keyword>
<dbReference type="InterPro" id="IPR020829">
    <property type="entry name" value="GlycerAld_3-P_DH_cat"/>
</dbReference>
<dbReference type="Pfam" id="PF00044">
    <property type="entry name" value="Gp_dh_N"/>
    <property type="match status" value="1"/>
</dbReference>
<dbReference type="CDD" id="cd18126">
    <property type="entry name" value="GAPDH_I_C"/>
    <property type="match status" value="1"/>
</dbReference>
<dbReference type="Proteomes" id="UP001500027">
    <property type="component" value="Unassembled WGS sequence"/>
</dbReference>
<dbReference type="SUPFAM" id="SSF55347">
    <property type="entry name" value="Glyceraldehyde-3-phosphate dehydrogenase-like, C-terminal domain"/>
    <property type="match status" value="1"/>
</dbReference>
<comment type="caution">
    <text evidence="4">The sequence shown here is derived from an EMBL/GenBank/DDBJ whole genome shotgun (WGS) entry which is preliminary data.</text>
</comment>
<evidence type="ECO:0000256" key="1">
    <source>
        <dbReference type="ARBA" id="ARBA00023002"/>
    </source>
</evidence>
<sequence length="482" mass="53553">MSFNKTYEKELSFQADRRRATVEFIKTVSDLWYDRSIELVIFRNQLIDRNVSQILNLHDYAGKFVQKPISIFDSVEIAQAIKTLDIPPAKLDIGKLTYEYHLEDNKHSNATAFVAQKLKDANKNGKIEPKDVILYGFGRIGRLVARELMARTGKGSQLRLRAIVTRGAINEEILEKRASLLRNDSVHGDFSGTVSVDSKNNALIINGTTVNVISANAPEDIDYTKFNIQKALVIDNTGAFRDNKALSRHLKSKGVTKVLLTAPGKGVPNIVHGVNHFENNPDSVNIFSAASCTTNAITPVLKVMEDSFGVKSGHLETIHAYTNDQNLVDNFHSKYRRGRAAGLNMVITETGAGKAVSKALPSLEGKLTSNAIRVPVPNGSLAILNLELEKKASLNGINTIMKKYALEGDLVEQIKYELSDELVSSDIVGSSAPSIYDSKATIIRPDGKNVVLYIWYDNEYGYSHQVIRLAKYIAKVRRYTYY</sequence>
<evidence type="ECO:0000256" key="2">
    <source>
        <dbReference type="RuleBase" id="RU000397"/>
    </source>
</evidence>
<name>A0ABP8EBJ2_9FLAO</name>
<organism evidence="4 5">
    <name type="scientific">Hyunsoonleella aestuarii</name>
    <dbReference type="NCBI Taxonomy" id="912802"/>
    <lineage>
        <taxon>Bacteria</taxon>
        <taxon>Pseudomonadati</taxon>
        <taxon>Bacteroidota</taxon>
        <taxon>Flavobacteriia</taxon>
        <taxon>Flavobacteriales</taxon>
        <taxon>Flavobacteriaceae</taxon>
    </lineage>
</organism>
<dbReference type="Gene3D" id="3.40.50.720">
    <property type="entry name" value="NAD(P)-binding Rossmann-like Domain"/>
    <property type="match status" value="1"/>
</dbReference>
<accession>A0ABP8EBJ2</accession>
<protein>
    <submittedName>
        <fullName evidence="4">Glyceraldehyde-3-phosphate dehydrogenase</fullName>
    </submittedName>
</protein>
<dbReference type="NCBIfam" id="NF006139">
    <property type="entry name" value="PRK08289.1"/>
    <property type="match status" value="1"/>
</dbReference>
<dbReference type="PROSITE" id="PS00071">
    <property type="entry name" value="GAPDH"/>
    <property type="match status" value="1"/>
</dbReference>
<dbReference type="EMBL" id="BAABAV010000001">
    <property type="protein sequence ID" value="GAA4269586.1"/>
    <property type="molecule type" value="Genomic_DNA"/>
</dbReference>
<proteinExistence type="inferred from homology"/>
<evidence type="ECO:0000259" key="3">
    <source>
        <dbReference type="SMART" id="SM00846"/>
    </source>
</evidence>
<dbReference type="Gene3D" id="3.30.360.10">
    <property type="entry name" value="Dihydrodipicolinate Reductase, domain 2"/>
    <property type="match status" value="1"/>
</dbReference>
<dbReference type="InterPro" id="IPR036291">
    <property type="entry name" value="NAD(P)-bd_dom_sf"/>
</dbReference>
<feature type="domain" description="Glyceraldehyde 3-phosphate dehydrogenase NAD(P) binding" evidence="3">
    <location>
        <begin position="130"/>
        <end position="292"/>
    </location>
</feature>
<dbReference type="InterPro" id="IPR020830">
    <property type="entry name" value="GlycerAld_3-P_DH_AS"/>
</dbReference>
<dbReference type="CDD" id="cd05214">
    <property type="entry name" value="GAPDH_I_N"/>
    <property type="match status" value="1"/>
</dbReference>
<dbReference type="PANTHER" id="PTHR43454">
    <property type="entry name" value="GLYCERALDEHYDE-3-PHOSPHATE DEHYDROGENASE"/>
    <property type="match status" value="1"/>
</dbReference>
<dbReference type="PANTHER" id="PTHR43454:SF1">
    <property type="entry name" value="GLYCERALDEHYDE 3-PHOSPHATE DEHYDROGENASE NAD(P) BINDING DOMAIN-CONTAINING PROTEIN"/>
    <property type="match status" value="1"/>
</dbReference>
<evidence type="ECO:0000313" key="4">
    <source>
        <dbReference type="EMBL" id="GAA4269586.1"/>
    </source>
</evidence>
<dbReference type="InterPro" id="IPR020831">
    <property type="entry name" value="GlycerAld/Erythrose_P_DH"/>
</dbReference>
<dbReference type="InterPro" id="IPR020828">
    <property type="entry name" value="GlycerAld_3-P_DH_NAD(P)-bd"/>
</dbReference>
<dbReference type="Pfam" id="PF02800">
    <property type="entry name" value="Gp_dh_C"/>
    <property type="match status" value="1"/>
</dbReference>
<reference evidence="5" key="1">
    <citation type="journal article" date="2019" name="Int. J. Syst. Evol. Microbiol.">
        <title>The Global Catalogue of Microorganisms (GCM) 10K type strain sequencing project: providing services to taxonomists for standard genome sequencing and annotation.</title>
        <authorList>
            <consortium name="The Broad Institute Genomics Platform"/>
            <consortium name="The Broad Institute Genome Sequencing Center for Infectious Disease"/>
            <person name="Wu L."/>
            <person name="Ma J."/>
        </authorList>
    </citation>
    <scope>NUCLEOTIDE SEQUENCE [LARGE SCALE GENOMIC DNA]</scope>
    <source>
        <strain evidence="5">JCM 17452</strain>
    </source>
</reference>
<evidence type="ECO:0000313" key="5">
    <source>
        <dbReference type="Proteomes" id="UP001500027"/>
    </source>
</evidence>
<dbReference type="PRINTS" id="PR00078">
    <property type="entry name" value="G3PDHDRGNASE"/>
</dbReference>
<keyword evidence="1" id="KW-0560">Oxidoreductase</keyword>
<dbReference type="SMART" id="SM00846">
    <property type="entry name" value="Gp_dh_N"/>
    <property type="match status" value="1"/>
</dbReference>
<dbReference type="SUPFAM" id="SSF51735">
    <property type="entry name" value="NAD(P)-binding Rossmann-fold domains"/>
    <property type="match status" value="1"/>
</dbReference>
<gene>
    <name evidence="4" type="ORF">GCM10022257_16870</name>
</gene>